<gene>
    <name evidence="1" type="ORF">Syun_023036</name>
</gene>
<dbReference type="AlphaFoldDB" id="A0AAP0I378"/>
<name>A0AAP0I378_9MAGN</name>
<dbReference type="Proteomes" id="UP001420932">
    <property type="component" value="Unassembled WGS sequence"/>
</dbReference>
<accession>A0AAP0I378</accession>
<organism evidence="1 2">
    <name type="scientific">Stephania yunnanensis</name>
    <dbReference type="NCBI Taxonomy" id="152371"/>
    <lineage>
        <taxon>Eukaryota</taxon>
        <taxon>Viridiplantae</taxon>
        <taxon>Streptophyta</taxon>
        <taxon>Embryophyta</taxon>
        <taxon>Tracheophyta</taxon>
        <taxon>Spermatophyta</taxon>
        <taxon>Magnoliopsida</taxon>
        <taxon>Ranunculales</taxon>
        <taxon>Menispermaceae</taxon>
        <taxon>Menispermoideae</taxon>
        <taxon>Cissampelideae</taxon>
        <taxon>Stephania</taxon>
    </lineage>
</organism>
<evidence type="ECO:0000313" key="1">
    <source>
        <dbReference type="EMBL" id="KAK9107025.1"/>
    </source>
</evidence>
<keyword evidence="2" id="KW-1185">Reference proteome</keyword>
<proteinExistence type="predicted"/>
<reference evidence="1 2" key="1">
    <citation type="submission" date="2024-01" db="EMBL/GenBank/DDBJ databases">
        <title>Genome assemblies of Stephania.</title>
        <authorList>
            <person name="Yang L."/>
        </authorList>
    </citation>
    <scope>NUCLEOTIDE SEQUENCE [LARGE SCALE GENOMIC DNA]</scope>
    <source>
        <strain evidence="1">YNDBR</strain>
        <tissue evidence="1">Leaf</tissue>
    </source>
</reference>
<dbReference type="EMBL" id="JBBNAF010000010">
    <property type="protein sequence ID" value="KAK9107025.1"/>
    <property type="molecule type" value="Genomic_DNA"/>
</dbReference>
<comment type="caution">
    <text evidence="1">The sequence shown here is derived from an EMBL/GenBank/DDBJ whole genome shotgun (WGS) entry which is preliminary data.</text>
</comment>
<protein>
    <submittedName>
        <fullName evidence="1">Uncharacterized protein</fullName>
    </submittedName>
</protein>
<sequence length="50" mass="5660">MTLKSKPTDVFLLKISILRSKGASGSGNIIQSKELFSKTAKQYIYQRNLR</sequence>
<evidence type="ECO:0000313" key="2">
    <source>
        <dbReference type="Proteomes" id="UP001420932"/>
    </source>
</evidence>